<protein>
    <submittedName>
        <fullName evidence="9">PTS system, Lactose/Cellobiose specific IIB subunit</fullName>
    </submittedName>
    <submittedName>
        <fullName evidence="10">Transcription antiterminator</fullName>
    </submittedName>
</protein>
<dbReference type="GO" id="GO:0009401">
    <property type="term" value="P:phosphoenolpyruvate-dependent sugar phosphotransferase system"/>
    <property type="evidence" value="ECO:0007669"/>
    <property type="project" value="InterPro"/>
</dbReference>
<dbReference type="InterPro" id="IPR007737">
    <property type="entry name" value="Mga_HTH"/>
</dbReference>
<dbReference type="SUPFAM" id="SSF63520">
    <property type="entry name" value="PTS-regulatory domain, PRD"/>
    <property type="match status" value="2"/>
</dbReference>
<dbReference type="GO" id="GO:0008982">
    <property type="term" value="F:protein-N(PI)-phosphohistidine-sugar phosphotransferase activity"/>
    <property type="evidence" value="ECO:0007669"/>
    <property type="project" value="InterPro"/>
</dbReference>
<evidence type="ECO:0000313" key="10">
    <source>
        <dbReference type="EMBL" id="QKH25714.1"/>
    </source>
</evidence>
<feature type="domain" description="PRD" evidence="8">
    <location>
        <begin position="301"/>
        <end position="408"/>
    </location>
</feature>
<dbReference type="InterPro" id="IPR013011">
    <property type="entry name" value="PTS_EIIB_2"/>
</dbReference>
<evidence type="ECO:0000313" key="9">
    <source>
        <dbReference type="EMBL" id="AJG76293.1"/>
    </source>
</evidence>
<evidence type="ECO:0000256" key="2">
    <source>
        <dbReference type="ARBA" id="ARBA00022737"/>
    </source>
</evidence>
<dbReference type="KEGG" id="btw:BF38_2046"/>
<evidence type="ECO:0000256" key="4">
    <source>
        <dbReference type="ARBA" id="ARBA00023159"/>
    </source>
</evidence>
<evidence type="ECO:0000259" key="7">
    <source>
        <dbReference type="PROSITE" id="PS51099"/>
    </source>
</evidence>
<dbReference type="Pfam" id="PF00874">
    <property type="entry name" value="PRD"/>
    <property type="match status" value="2"/>
</dbReference>
<dbReference type="RefSeq" id="WP_000169822.1">
    <property type="nucleotide sequence ID" value="NZ_CP009335.1"/>
</dbReference>
<keyword evidence="1" id="KW-0808">Transferase</keyword>
<keyword evidence="2" id="KW-0677">Repeat</keyword>
<dbReference type="Gene3D" id="1.10.10.10">
    <property type="entry name" value="Winged helix-like DNA-binding domain superfamily/Winged helix DNA-binding domain"/>
    <property type="match status" value="2"/>
</dbReference>
<dbReference type="InterPro" id="IPR016152">
    <property type="entry name" value="PTrfase/Anion_transptr"/>
</dbReference>
<evidence type="ECO:0000256" key="1">
    <source>
        <dbReference type="ARBA" id="ARBA00022679"/>
    </source>
</evidence>
<dbReference type="Proteomes" id="UP000501107">
    <property type="component" value="Chromosome"/>
</dbReference>
<reference evidence="9 11" key="1">
    <citation type="journal article" date="2015" name="Genome Announc.">
        <title>Complete genome sequences for 35 biothreat assay-relevant bacillus species.</title>
        <authorList>
            <person name="Johnson S.L."/>
            <person name="Daligault H.E."/>
            <person name="Davenport K.W."/>
            <person name="Jaissle J."/>
            <person name="Frey K.G."/>
            <person name="Ladner J.T."/>
            <person name="Broomall S.M."/>
            <person name="Bishop-Lilly K.A."/>
            <person name="Bruce D.C."/>
            <person name="Gibbons H.S."/>
            <person name="Coyne S.R."/>
            <person name="Lo C.C."/>
            <person name="Meincke L."/>
            <person name="Munk A.C."/>
            <person name="Koroleva G.I."/>
            <person name="Rosenzweig C.N."/>
            <person name="Palacios G.F."/>
            <person name="Redden C.L."/>
            <person name="Minogue T.D."/>
            <person name="Chain P.S."/>
        </authorList>
    </citation>
    <scope>NUCLEOTIDE SEQUENCE [LARGE SCALE GENOMIC DNA]</scope>
    <source>
        <strain evidence="9 11">HD1011</strain>
    </source>
</reference>
<dbReference type="Pfam" id="PF05043">
    <property type="entry name" value="Mga"/>
    <property type="match status" value="1"/>
</dbReference>
<dbReference type="InterPro" id="IPR011608">
    <property type="entry name" value="PRD"/>
</dbReference>
<dbReference type="PANTHER" id="PTHR30185">
    <property type="entry name" value="CRYPTIC BETA-GLUCOSIDE BGL OPERON ANTITERMINATOR"/>
    <property type="match status" value="1"/>
</dbReference>
<dbReference type="PROSITE" id="PS51094">
    <property type="entry name" value="PTS_EIIA_TYPE_2"/>
    <property type="match status" value="1"/>
</dbReference>
<feature type="domain" description="PTS EIIB type-2" evidence="7">
    <location>
        <begin position="412"/>
        <end position="505"/>
    </location>
</feature>
<dbReference type="InterPro" id="IPR050661">
    <property type="entry name" value="BglG_antiterminators"/>
</dbReference>
<dbReference type="PROSITE" id="PS51099">
    <property type="entry name" value="PTS_EIIB_TYPE_2"/>
    <property type="match status" value="1"/>
</dbReference>
<dbReference type="PANTHER" id="PTHR30185:SF13">
    <property type="entry name" value="LICABCH OPERON REGULATOR-RELATED"/>
    <property type="match status" value="1"/>
</dbReference>
<evidence type="ECO:0000256" key="3">
    <source>
        <dbReference type="ARBA" id="ARBA00023015"/>
    </source>
</evidence>
<dbReference type="CDD" id="cd05568">
    <property type="entry name" value="PTS_IIB_bgl_like"/>
    <property type="match status" value="1"/>
</dbReference>
<evidence type="ECO:0000313" key="12">
    <source>
        <dbReference type="Proteomes" id="UP000501107"/>
    </source>
</evidence>
<dbReference type="SUPFAM" id="SSF52794">
    <property type="entry name" value="PTS system IIB component-like"/>
    <property type="match status" value="1"/>
</dbReference>
<sequence length="646" mass="74698">MTKVHQRLISILEEFLEEKSMLNRAFLASRLHVSTKTIQKDIKLLNDILEENGAKIESQRGTGYELEIIQTKKFEEFCVSLFQKQTEKIPTSYEERIAYILQRILTTEGYVKLSQLAEEIYVSKSTVNLIMKDVTDICGRYQLQIEKRPYYGIRIVGEEFHIRSCLSQYGLPRYDHTPFHEQFEQSDTYVSLPHIPLIRSVILKYIEGGTIYLSDIEIDNLVIHIAIALKRCEDQHYMKGLNEEQAELIIKKEYAIAKQIVGDLEKELHLSFPEEEVLYVTMHLLSTAVTSKDRYENVEELLGKDLYAFMQHILFKVAEERNLVFYYDEELLFGFGVHLKTLLNRLKYKLNTRNPLLAEVKKNYPYAFEIAVLVGDIIGEYTGESIPESEIGYIAIHFGGAMSRLQEQNQKKRCLLVCATGQGSAQLLKYKILSQFRDKLEIVGITGYYQLKVEDLYKEKIDCIISTIHIPSGLPVPIIKVNSIFDDKEIKSIGQQLFTHVNNSVQQYMKEDLIFLNHSASTKEEVIQFLCEKAAEKNYVPEHFYDSVMERENTSPTAVGNLVAIPHPMQLLSAETFLMFCTLEKAVDWGDKKVQVIILFSVKRNNNEDLQRLYDFLYDIMSSQSTIEKLTHAEGIEDFQEVLLSI</sequence>
<dbReference type="Proteomes" id="UP000031876">
    <property type="component" value="Chromosome"/>
</dbReference>
<feature type="domain" description="PRD" evidence="8">
    <location>
        <begin position="189"/>
        <end position="294"/>
    </location>
</feature>
<dbReference type="InterPro" id="IPR002178">
    <property type="entry name" value="PTS_EIIA_type-2_dom"/>
</dbReference>
<dbReference type="GeneID" id="45020863"/>
<dbReference type="EMBL" id="CP009335">
    <property type="protein sequence ID" value="AJG76293.1"/>
    <property type="molecule type" value="Genomic_DNA"/>
</dbReference>
<evidence type="ECO:0000256" key="5">
    <source>
        <dbReference type="ARBA" id="ARBA00023163"/>
    </source>
</evidence>
<evidence type="ECO:0000259" key="8">
    <source>
        <dbReference type="PROSITE" id="PS51372"/>
    </source>
</evidence>
<dbReference type="Pfam" id="PF00359">
    <property type="entry name" value="PTS_EIIA_2"/>
    <property type="match status" value="1"/>
</dbReference>
<dbReference type="InterPro" id="IPR036095">
    <property type="entry name" value="PTS_EIIB-like_sf"/>
</dbReference>
<feature type="domain" description="PTS EIIA type-2" evidence="6">
    <location>
        <begin position="507"/>
        <end position="646"/>
    </location>
</feature>
<dbReference type="Pfam" id="PF08279">
    <property type="entry name" value="HTH_11"/>
    <property type="match status" value="1"/>
</dbReference>
<proteinExistence type="predicted"/>
<keyword evidence="4" id="KW-0010">Activator</keyword>
<dbReference type="Gene3D" id="3.40.50.2300">
    <property type="match status" value="1"/>
</dbReference>
<dbReference type="AlphaFoldDB" id="A0A0B5NVY2"/>
<dbReference type="EMBL" id="CP053980">
    <property type="protein sequence ID" value="QKH25714.1"/>
    <property type="molecule type" value="Genomic_DNA"/>
</dbReference>
<reference evidence="10 12" key="2">
    <citation type="submission" date="2020-05" db="EMBL/GenBank/DDBJ databases">
        <title>FDA dAtabase for Regulatory Grade micrObial Sequences (FDA-ARGOS): Supporting development and validation of Infectious Disease Dx tests.</title>
        <authorList>
            <person name="Nelson B."/>
            <person name="Plummer A."/>
            <person name="Tallon L."/>
            <person name="Sadzewicz L."/>
            <person name="Zhao X."/>
            <person name="Vavikolanu K."/>
            <person name="Mehta A."/>
            <person name="Aluvathingal J."/>
            <person name="Nadendla S."/>
            <person name="Myers T."/>
            <person name="Yan Y."/>
            <person name="Sichtig H."/>
        </authorList>
    </citation>
    <scope>NUCLEOTIDE SEQUENCE [LARGE SCALE GENOMIC DNA]</scope>
    <source>
        <strain evidence="10 12">FDAARGOS_795</strain>
    </source>
</reference>
<dbReference type="PROSITE" id="PS51372">
    <property type="entry name" value="PRD_2"/>
    <property type="match status" value="2"/>
</dbReference>
<accession>A0A0B5NVY2</accession>
<dbReference type="Gene3D" id="3.40.930.10">
    <property type="entry name" value="Mannitol-specific EII, Chain A"/>
    <property type="match status" value="1"/>
</dbReference>
<keyword evidence="5" id="KW-0804">Transcription</keyword>
<gene>
    <name evidence="9" type="ORF">BF38_2046</name>
    <name evidence="10" type="ORF">FOC89_17895</name>
</gene>
<dbReference type="InterPro" id="IPR013196">
    <property type="entry name" value="HTH_11"/>
</dbReference>
<dbReference type="InterPro" id="IPR036634">
    <property type="entry name" value="PRD_sf"/>
</dbReference>
<dbReference type="GO" id="GO:0006355">
    <property type="term" value="P:regulation of DNA-templated transcription"/>
    <property type="evidence" value="ECO:0007669"/>
    <property type="project" value="InterPro"/>
</dbReference>
<dbReference type="Gene3D" id="1.10.1790.10">
    <property type="entry name" value="PRD domain"/>
    <property type="match status" value="2"/>
</dbReference>
<dbReference type="CDD" id="cd00211">
    <property type="entry name" value="PTS_IIA_fru"/>
    <property type="match status" value="1"/>
</dbReference>
<dbReference type="SUPFAM" id="SSF55804">
    <property type="entry name" value="Phoshotransferase/anion transport protein"/>
    <property type="match status" value="1"/>
</dbReference>
<keyword evidence="3" id="KW-0805">Transcription regulation</keyword>
<organism evidence="10 12">
    <name type="scientific">Bacillus thuringiensis</name>
    <dbReference type="NCBI Taxonomy" id="1428"/>
    <lineage>
        <taxon>Bacteria</taxon>
        <taxon>Bacillati</taxon>
        <taxon>Bacillota</taxon>
        <taxon>Bacilli</taxon>
        <taxon>Bacillales</taxon>
        <taxon>Bacillaceae</taxon>
        <taxon>Bacillus</taxon>
        <taxon>Bacillus cereus group</taxon>
    </lineage>
</organism>
<evidence type="ECO:0000259" key="6">
    <source>
        <dbReference type="PROSITE" id="PS51094"/>
    </source>
</evidence>
<evidence type="ECO:0000313" key="11">
    <source>
        <dbReference type="Proteomes" id="UP000031876"/>
    </source>
</evidence>
<dbReference type="InterPro" id="IPR036388">
    <property type="entry name" value="WH-like_DNA-bd_sf"/>
</dbReference>
<name>A0A0B5NVY2_BACTU</name>